<accession>A4C407</accession>
<sequence length="153" mass="17548">MKFILKIGLLLAFLILSKTTFAASCDSTCQLNQINSYFTALDKINRKGSTLNDIDSLLDLTHDDVKYIHVEYEANFTKESWRKAFLRNLERGAYQNSANNEMRIINTIFGKNHTAIEYSNGVIQQDGTWQQTESLLVLFGFKDGKISLIKELW</sequence>
<evidence type="ECO:0000313" key="2">
    <source>
        <dbReference type="EMBL" id="EAR30289.1"/>
    </source>
</evidence>
<reference evidence="2 3" key="1">
    <citation type="submission" date="2006-02" db="EMBL/GenBank/DDBJ databases">
        <authorList>
            <person name="Moran M.A."/>
            <person name="Kjelleberg S."/>
            <person name="Egan S."/>
            <person name="Saunders N."/>
            <person name="Thomas T."/>
            <person name="Ferriera S."/>
            <person name="Johnson J."/>
            <person name="Kravitz S."/>
            <person name="Halpern A."/>
            <person name="Remington K."/>
            <person name="Beeson K."/>
            <person name="Tran B."/>
            <person name="Rogers Y.-H."/>
            <person name="Friedman R."/>
            <person name="Venter J.C."/>
        </authorList>
    </citation>
    <scope>NUCLEOTIDE SEQUENCE [LARGE SCALE GENOMIC DNA]</scope>
    <source>
        <strain evidence="2 3">D2</strain>
    </source>
</reference>
<dbReference type="AlphaFoldDB" id="A4C407"/>
<evidence type="ECO:0000256" key="1">
    <source>
        <dbReference type="SAM" id="SignalP"/>
    </source>
</evidence>
<keyword evidence="1" id="KW-0732">Signal</keyword>
<dbReference type="InterPro" id="IPR032710">
    <property type="entry name" value="NTF2-like_dom_sf"/>
</dbReference>
<name>A4C407_9GAMM</name>
<keyword evidence="3" id="KW-1185">Reference proteome</keyword>
<dbReference type="EMBL" id="AAOH01000001">
    <property type="protein sequence ID" value="EAR30289.1"/>
    <property type="molecule type" value="Genomic_DNA"/>
</dbReference>
<proteinExistence type="predicted"/>
<gene>
    <name evidence="2" type="ORF">PTD2_01931</name>
</gene>
<dbReference type="HOGENOM" id="CLU_1712038_0_0_6"/>
<protein>
    <recommendedName>
        <fullName evidence="4">Orphan protein</fullName>
    </recommendedName>
</protein>
<evidence type="ECO:0000313" key="3">
    <source>
        <dbReference type="Proteomes" id="UP000006201"/>
    </source>
</evidence>
<dbReference type="SUPFAM" id="SSF54427">
    <property type="entry name" value="NTF2-like"/>
    <property type="match status" value="1"/>
</dbReference>
<dbReference type="Proteomes" id="UP000006201">
    <property type="component" value="Unassembled WGS sequence"/>
</dbReference>
<organism evidence="2 3">
    <name type="scientific">Pseudoalteromonas tunicata D2</name>
    <dbReference type="NCBI Taxonomy" id="87626"/>
    <lineage>
        <taxon>Bacteria</taxon>
        <taxon>Pseudomonadati</taxon>
        <taxon>Pseudomonadota</taxon>
        <taxon>Gammaproteobacteria</taxon>
        <taxon>Alteromonadales</taxon>
        <taxon>Pseudoalteromonadaceae</taxon>
        <taxon>Pseudoalteromonas</taxon>
    </lineage>
</organism>
<dbReference type="eggNOG" id="COG3631">
    <property type="taxonomic scope" value="Bacteria"/>
</dbReference>
<comment type="caution">
    <text evidence="2">The sequence shown here is derived from an EMBL/GenBank/DDBJ whole genome shotgun (WGS) entry which is preliminary data.</text>
</comment>
<dbReference type="OrthoDB" id="6386751at2"/>
<evidence type="ECO:0008006" key="4">
    <source>
        <dbReference type="Google" id="ProtNLM"/>
    </source>
</evidence>
<feature type="chain" id="PRO_5002666928" description="Orphan protein" evidence="1">
    <location>
        <begin position="23"/>
        <end position="153"/>
    </location>
</feature>
<dbReference type="RefSeq" id="WP_009836589.1">
    <property type="nucleotide sequence ID" value="NZ_AAOH01000001.1"/>
</dbReference>
<feature type="signal peptide" evidence="1">
    <location>
        <begin position="1"/>
        <end position="22"/>
    </location>
</feature>